<protein>
    <recommendedName>
        <fullName evidence="2">Fibronectin type-III domain-containing protein</fullName>
    </recommendedName>
</protein>
<dbReference type="InterPro" id="IPR013783">
    <property type="entry name" value="Ig-like_fold"/>
</dbReference>
<dbReference type="EMBL" id="JBBPCC010000006">
    <property type="protein sequence ID" value="MEK8128651.1"/>
    <property type="molecule type" value="Genomic_DNA"/>
</dbReference>
<comment type="caution">
    <text evidence="3">The sequence shown here is derived from an EMBL/GenBank/DDBJ whole genome shotgun (WGS) entry which is preliminary data.</text>
</comment>
<dbReference type="PROSITE" id="PS50853">
    <property type="entry name" value="FN3"/>
    <property type="match status" value="2"/>
</dbReference>
<dbReference type="InterPro" id="IPR050713">
    <property type="entry name" value="RTP_Phos/Ushers"/>
</dbReference>
<dbReference type="PANTHER" id="PTHR46957:SF3">
    <property type="entry name" value="CYTOKINE RECEPTOR"/>
    <property type="match status" value="1"/>
</dbReference>
<dbReference type="SUPFAM" id="SSF49265">
    <property type="entry name" value="Fibronectin type III"/>
    <property type="match status" value="2"/>
</dbReference>
<dbReference type="CDD" id="cd00229">
    <property type="entry name" value="SGNH_hydrolase"/>
    <property type="match status" value="1"/>
</dbReference>
<proteinExistence type="predicted"/>
<name>A0ABU9DIH9_9BACL</name>
<sequence length="1003" mass="105846">MSDYLDSRFAKSGAAIKSNGQVVNTANLQEGILHALGGGDPVGSETLVVAANKPSKLASIPAGATQAVISVEGGDIRYWRKDDPPPSATSGHPVKAGAEFTLDSAAQLAGFRAYPVSGSPVLQVSYLGAVPKPPEDTQPPTTPTGLTSTSVTASQVQLSWSASTDNVGVVAYDIYRGGTKIGSSSTTTYTDNTVSPGTSYSYTVKARDAAGNVSAASSPVSVSTPAAPDTQAPSIPTGLTATAAGTDTINLAWTASTDNVGVAGYDIYRDGNKVGSFATTTYSDTGLTASTTYSYTVKAKDAAGNISAASAAASATTQAAGFGAISDPEGRSLVADRGYTLNSLSDPGSPTIWGIADTFRTKHTAWKNFNGLQLIYPGVNGELATPNPVTYKIAIEFEDPTTKVLTRVPIAWDEQGTRSKTVQPSEVAYTYPLAREITKGTNFWIRTFVSVPAGGKYPKGGPALFRTLEEGKVIGQDLCDFDQTTNPILAVSSDVAGAVFPLAIIGKEKTGERTASVLLYGDSIQAGSADNPGPNGEIPSQRGFGVRACFDAGLPWSNVAIGGERVQDFRNSNTVRLHIAPFCTHAIGNYGTNDNGSSLSSMKTYLSQAFQAVKAKNPKIMLYQTKILGRNTGNINTIYSAWYTPGNVRDQVNDWISTAPYADGLIDGYFDGAYGTETQNPRTGGFRSTAYTADWTHPLPFGHDMIRRAVDTDRMAQFKSFAKVEDRIPSTPTSLKAFLSDKDAMLVWDKVTDFFVSYYNVYRNGVKVNSAPIDYKNPVFYESGLTAGTSYTYSVKAVSIFDVEGAGVSATKQAVNSSPIVSDSFNRADSTNTGDVEVGIEGSKTWQRTNADRYDINGNMLRRTGTSGIGQYITVQTGVKDQIVDVKQTAVGANQGATLVFRFAGNTNLISVSFAQRAGVSIRVNNVLTSNIKESLPLSPAIAAGQTSAYRVAIIGNGVFIFLDGVNVLAAYDERLSFATSGTMAGMGTSVVGDLYDDYSVRG</sequence>
<dbReference type="PANTHER" id="PTHR46957">
    <property type="entry name" value="CYTOKINE RECEPTOR"/>
    <property type="match status" value="1"/>
</dbReference>
<dbReference type="Gene3D" id="2.60.40.10">
    <property type="entry name" value="Immunoglobulins"/>
    <property type="match status" value="3"/>
</dbReference>
<dbReference type="Pfam" id="PF00041">
    <property type="entry name" value="fn3"/>
    <property type="match status" value="2"/>
</dbReference>
<organism evidence="3 4">
    <name type="scientific">Paenibacillus filicis</name>
    <dbReference type="NCBI Taxonomy" id="669464"/>
    <lineage>
        <taxon>Bacteria</taxon>
        <taxon>Bacillati</taxon>
        <taxon>Bacillota</taxon>
        <taxon>Bacilli</taxon>
        <taxon>Bacillales</taxon>
        <taxon>Paenibacillaceae</taxon>
        <taxon>Paenibacillus</taxon>
    </lineage>
</organism>
<feature type="domain" description="Fibronectin type-III" evidence="2">
    <location>
        <begin position="235"/>
        <end position="320"/>
    </location>
</feature>
<dbReference type="InterPro" id="IPR036514">
    <property type="entry name" value="SGNH_hydro_sf"/>
</dbReference>
<keyword evidence="4" id="KW-1185">Reference proteome</keyword>
<feature type="domain" description="Fibronectin type-III" evidence="2">
    <location>
        <begin position="139"/>
        <end position="227"/>
    </location>
</feature>
<evidence type="ECO:0000313" key="3">
    <source>
        <dbReference type="EMBL" id="MEK8128651.1"/>
    </source>
</evidence>
<feature type="region of interest" description="Disordered" evidence="1">
    <location>
        <begin position="129"/>
        <end position="150"/>
    </location>
</feature>
<dbReference type="Gene3D" id="3.40.50.1110">
    <property type="entry name" value="SGNH hydrolase"/>
    <property type="match status" value="1"/>
</dbReference>
<evidence type="ECO:0000313" key="4">
    <source>
        <dbReference type="Proteomes" id="UP001469365"/>
    </source>
</evidence>
<evidence type="ECO:0000259" key="2">
    <source>
        <dbReference type="PROSITE" id="PS50853"/>
    </source>
</evidence>
<dbReference type="InterPro" id="IPR003961">
    <property type="entry name" value="FN3_dom"/>
</dbReference>
<dbReference type="Proteomes" id="UP001469365">
    <property type="component" value="Unassembled WGS sequence"/>
</dbReference>
<reference evidence="3 4" key="1">
    <citation type="submission" date="2024-04" db="EMBL/GenBank/DDBJ databases">
        <title>draft genome sequnece of Paenibacillus filicis.</title>
        <authorList>
            <person name="Kim D.-U."/>
        </authorList>
    </citation>
    <scope>NUCLEOTIDE SEQUENCE [LARGE SCALE GENOMIC DNA]</scope>
    <source>
        <strain evidence="3 4">KACC14197</strain>
    </source>
</reference>
<dbReference type="RefSeq" id="WP_341415727.1">
    <property type="nucleotide sequence ID" value="NZ_JBBPCC010000006.1"/>
</dbReference>
<dbReference type="SMART" id="SM00060">
    <property type="entry name" value="FN3"/>
    <property type="match status" value="3"/>
</dbReference>
<dbReference type="CDD" id="cd00063">
    <property type="entry name" value="FN3"/>
    <property type="match status" value="2"/>
</dbReference>
<evidence type="ECO:0000256" key="1">
    <source>
        <dbReference type="SAM" id="MobiDB-lite"/>
    </source>
</evidence>
<accession>A0ABU9DIH9</accession>
<gene>
    <name evidence="3" type="ORF">WMW72_12110</name>
</gene>
<dbReference type="InterPro" id="IPR036116">
    <property type="entry name" value="FN3_sf"/>
</dbReference>
<dbReference type="SUPFAM" id="SSF52266">
    <property type="entry name" value="SGNH hydrolase"/>
    <property type="match status" value="1"/>
</dbReference>